<dbReference type="RefSeq" id="WP_162532701.1">
    <property type="nucleotide sequence ID" value="NZ_CP023994.1"/>
</dbReference>
<evidence type="ECO:0000256" key="1">
    <source>
        <dbReference type="SAM" id="Phobius"/>
    </source>
</evidence>
<keyword evidence="1" id="KW-0812">Transmembrane</keyword>
<dbReference type="InterPro" id="IPR046035">
    <property type="entry name" value="DUF5993"/>
</dbReference>
<keyword evidence="3" id="KW-1185">Reference proteome</keyword>
<reference evidence="2 3" key="1">
    <citation type="submission" date="2017-10" db="EMBL/GenBank/DDBJ databases">
        <title>Genome of an Actinobacterium that displays light-enhanced growth.</title>
        <authorList>
            <person name="Maresca J.A."/>
            <person name="Hempel P."/>
            <person name="Shevchenko O."/>
            <person name="Miller K.J."/>
            <person name="Hahn M.W."/>
        </authorList>
    </citation>
    <scope>NUCLEOTIDE SEQUENCE [LARGE SCALE GENOMIC DNA]</scope>
    <source>
        <strain evidence="2 3">MWH-Mo1</strain>
    </source>
</reference>
<feature type="transmembrane region" description="Helical" evidence="1">
    <location>
        <begin position="25"/>
        <end position="44"/>
    </location>
</feature>
<proteinExistence type="predicted"/>
<dbReference type="EMBL" id="CP023994">
    <property type="protein sequence ID" value="AWR22036.1"/>
    <property type="molecule type" value="Genomic_DNA"/>
</dbReference>
<protein>
    <submittedName>
        <fullName evidence="2">Uncharacterized protein</fullName>
    </submittedName>
</protein>
<dbReference type="KEGG" id="aum:AURMO_01448"/>
<gene>
    <name evidence="2" type="ORF">AURMO_01448</name>
</gene>
<name>A0A2Z3S1E2_9MICO</name>
<keyword evidence="1" id="KW-0472">Membrane</keyword>
<evidence type="ECO:0000313" key="2">
    <source>
        <dbReference type="EMBL" id="AWR22036.1"/>
    </source>
</evidence>
<sequence>MDTIVFALILVSALLIIFVKKRWVVVLGYSIAFVATAALFAHHVTSTLDLSF</sequence>
<dbReference type="Proteomes" id="UP000246894">
    <property type="component" value="Chromosome"/>
</dbReference>
<keyword evidence="1" id="KW-1133">Transmembrane helix</keyword>
<dbReference type="Pfam" id="PF19455">
    <property type="entry name" value="DUF5993"/>
    <property type="match status" value="1"/>
</dbReference>
<organism evidence="2 3">
    <name type="scientific">Aurantimicrobium photophilum</name>
    <dbReference type="NCBI Taxonomy" id="1987356"/>
    <lineage>
        <taxon>Bacteria</taxon>
        <taxon>Bacillati</taxon>
        <taxon>Actinomycetota</taxon>
        <taxon>Actinomycetes</taxon>
        <taxon>Micrococcales</taxon>
        <taxon>Microbacteriaceae</taxon>
        <taxon>Aurantimicrobium</taxon>
    </lineage>
</organism>
<evidence type="ECO:0000313" key="3">
    <source>
        <dbReference type="Proteomes" id="UP000246894"/>
    </source>
</evidence>
<accession>A0A2Z3S1E2</accession>
<dbReference type="AlphaFoldDB" id="A0A2Z3S1E2"/>